<comment type="caution">
    <text evidence="1">The sequence shown here is derived from an EMBL/GenBank/DDBJ whole genome shotgun (WGS) entry which is preliminary data.</text>
</comment>
<protein>
    <submittedName>
        <fullName evidence="1">Uncharacterized protein</fullName>
    </submittedName>
</protein>
<dbReference type="AlphaFoldDB" id="A0A919PJ87"/>
<organism evidence="1 2">
    <name type="scientific">Dactylosporangium siamense</name>
    <dbReference type="NCBI Taxonomy" id="685454"/>
    <lineage>
        <taxon>Bacteria</taxon>
        <taxon>Bacillati</taxon>
        <taxon>Actinomycetota</taxon>
        <taxon>Actinomycetes</taxon>
        <taxon>Micromonosporales</taxon>
        <taxon>Micromonosporaceae</taxon>
        <taxon>Dactylosporangium</taxon>
    </lineage>
</organism>
<accession>A0A919PJ87</accession>
<reference evidence="1" key="1">
    <citation type="submission" date="2021-01" db="EMBL/GenBank/DDBJ databases">
        <title>Whole genome shotgun sequence of Dactylosporangium siamense NBRC 106093.</title>
        <authorList>
            <person name="Komaki H."/>
            <person name="Tamura T."/>
        </authorList>
    </citation>
    <scope>NUCLEOTIDE SEQUENCE</scope>
    <source>
        <strain evidence="1">NBRC 106093</strain>
    </source>
</reference>
<dbReference type="Proteomes" id="UP000660611">
    <property type="component" value="Unassembled WGS sequence"/>
</dbReference>
<dbReference type="EMBL" id="BONQ01000033">
    <property type="protein sequence ID" value="GIG44241.1"/>
    <property type="molecule type" value="Genomic_DNA"/>
</dbReference>
<gene>
    <name evidence="1" type="ORF">Dsi01nite_022820</name>
</gene>
<evidence type="ECO:0000313" key="1">
    <source>
        <dbReference type="EMBL" id="GIG44241.1"/>
    </source>
</evidence>
<proteinExistence type="predicted"/>
<sequence>MTRALIRRRVSSETPGAPLRTRDTVAFDTPARAATSAMFNRVFGAFTSRSLSECVTGCVKQRSWQRDLT</sequence>
<evidence type="ECO:0000313" key="2">
    <source>
        <dbReference type="Proteomes" id="UP000660611"/>
    </source>
</evidence>
<name>A0A919PJ87_9ACTN</name>
<keyword evidence="2" id="KW-1185">Reference proteome</keyword>